<feature type="compositionally biased region" description="Polar residues" evidence="4">
    <location>
        <begin position="305"/>
        <end position="320"/>
    </location>
</feature>
<dbReference type="PROSITE" id="PS51762">
    <property type="entry name" value="GH16_2"/>
    <property type="match status" value="1"/>
</dbReference>
<feature type="compositionally biased region" description="Basic residues" evidence="4">
    <location>
        <begin position="531"/>
        <end position="547"/>
    </location>
</feature>
<feature type="transmembrane region" description="Helical" evidence="5">
    <location>
        <begin position="349"/>
        <end position="371"/>
    </location>
</feature>
<keyword evidence="1" id="KW-0732">Signal</keyword>
<dbReference type="GO" id="GO:0004553">
    <property type="term" value="F:hydrolase activity, hydrolyzing O-glycosyl compounds"/>
    <property type="evidence" value="ECO:0007669"/>
    <property type="project" value="InterPro"/>
</dbReference>
<dbReference type="PANTHER" id="PTHR10963">
    <property type="entry name" value="GLYCOSYL HYDROLASE-RELATED"/>
    <property type="match status" value="1"/>
</dbReference>
<reference evidence="7" key="1">
    <citation type="submission" date="2023-02" db="EMBL/GenBank/DDBJ databases">
        <title>Mating type loci evolution in Malassezia.</title>
        <authorList>
            <person name="Coelho M.A."/>
        </authorList>
    </citation>
    <scope>NUCLEOTIDE SEQUENCE</scope>
    <source>
        <strain evidence="7">CBS 14136</strain>
    </source>
</reference>
<protein>
    <recommendedName>
        <fullName evidence="6">GH16 domain-containing protein</fullName>
    </recommendedName>
</protein>
<evidence type="ECO:0000313" key="7">
    <source>
        <dbReference type="EMBL" id="WFD45282.1"/>
    </source>
</evidence>
<evidence type="ECO:0000259" key="6">
    <source>
        <dbReference type="PROSITE" id="PS51762"/>
    </source>
</evidence>
<keyword evidence="5" id="KW-0472">Membrane</keyword>
<evidence type="ECO:0000256" key="1">
    <source>
        <dbReference type="ARBA" id="ARBA00022729"/>
    </source>
</evidence>
<evidence type="ECO:0000256" key="4">
    <source>
        <dbReference type="SAM" id="MobiDB-lite"/>
    </source>
</evidence>
<proteinExistence type="predicted"/>
<dbReference type="EMBL" id="CP118382">
    <property type="protein sequence ID" value="WFD45282.1"/>
    <property type="molecule type" value="Genomic_DNA"/>
</dbReference>
<dbReference type="PANTHER" id="PTHR10963:SF22">
    <property type="entry name" value="GLYCOSIDASE CRH2-RELATED"/>
    <property type="match status" value="1"/>
</dbReference>
<dbReference type="Gene3D" id="2.60.120.200">
    <property type="match status" value="1"/>
</dbReference>
<dbReference type="GO" id="GO:0005975">
    <property type="term" value="P:carbohydrate metabolic process"/>
    <property type="evidence" value="ECO:0007669"/>
    <property type="project" value="InterPro"/>
</dbReference>
<feature type="region of interest" description="Disordered" evidence="4">
    <location>
        <begin position="574"/>
        <end position="636"/>
    </location>
</feature>
<feature type="domain" description="GH16" evidence="6">
    <location>
        <begin position="27"/>
        <end position="228"/>
    </location>
</feature>
<dbReference type="AlphaFoldDB" id="A0AAF0JFP3"/>
<accession>A0AAF0JFP3</accession>
<feature type="compositionally biased region" description="Low complexity" evidence="4">
    <location>
        <begin position="321"/>
        <end position="336"/>
    </location>
</feature>
<dbReference type="InterPro" id="IPR000757">
    <property type="entry name" value="Beta-glucanase-like"/>
</dbReference>
<dbReference type="Pfam" id="PF00722">
    <property type="entry name" value="Glyco_hydro_16"/>
    <property type="match status" value="1"/>
</dbReference>
<feature type="region of interest" description="Disordered" evidence="4">
    <location>
        <begin position="285"/>
        <end position="342"/>
    </location>
</feature>
<keyword evidence="5" id="KW-1133">Transmembrane helix</keyword>
<feature type="compositionally biased region" description="Basic residues" evidence="4">
    <location>
        <begin position="624"/>
        <end position="636"/>
    </location>
</feature>
<dbReference type="InterPro" id="IPR013320">
    <property type="entry name" value="ConA-like_dom_sf"/>
</dbReference>
<name>A0AAF0JFP3_9BASI</name>
<gene>
    <name evidence="7" type="ORF">MPSI1_003964</name>
</gene>
<sequence>MYSYSALSCVANPVCTNVNVSVPHSVYNSQKVFVPIESFNGDPANGMFLFESGYLGQGGQGVLFETNDGHASRISTARYMLYGTVEARLRHDTEKGLIHTFGTLSDIGDSIAWQFSGANTSSVSAKYFAMNNETNSVGTTLNLGSNFSITDYHTYGLRWNQSGITWTLDGANVHSVSRKEAGAQFPRSPSRVLFTTWGAVSDTPSQLRKWAGGALSYNSSQYLTTGYFAQELTHLTVSCANLTMSNVTITGGGSTPTSYIYTGKNSSVSSEPEFLLSRDQISLIANPGQDGPDDLPGSPNLAANGPNTNMYAGGTRNTNYTASSSSTSGQASSTASPHHTGLSPTAKKLAIGIPAGVGGALLLGTLGLLAIGCMRRKRRHTDTKPMSEQNGVRPMGIYSPGQRPYQGGSYAASMPSTSGAAPIAPFNSRTTGTNAHSANSNLPYVADPSVSQPASTMIAMPQSDDTSYDDMRSHEHASNGSYMYGVEDQPNSRHKASRGDQVYDSSHSWDDSLDSDDRSSQDSSVSDVGARSRRHYVNRHSRSLHSRFTREQNEELAAHDEWYSLHHAALGSDEDNYFNARTPPSQHSSSGRRRSHYTRHNEIDPNALPHTRPDDYLDPPSTKNRMHTRRRSQYGL</sequence>
<feature type="region of interest" description="Disordered" evidence="4">
    <location>
        <begin position="378"/>
        <end position="548"/>
    </location>
</feature>
<keyword evidence="5" id="KW-0812">Transmembrane</keyword>
<keyword evidence="8" id="KW-1185">Reference proteome</keyword>
<feature type="compositionally biased region" description="Polar residues" evidence="4">
    <location>
        <begin position="427"/>
        <end position="442"/>
    </location>
</feature>
<keyword evidence="2" id="KW-0378">Hydrolase</keyword>
<dbReference type="SUPFAM" id="SSF49899">
    <property type="entry name" value="Concanavalin A-like lectins/glucanases"/>
    <property type="match status" value="1"/>
</dbReference>
<feature type="compositionally biased region" description="Basic and acidic residues" evidence="4">
    <location>
        <begin position="507"/>
        <end position="520"/>
    </location>
</feature>
<dbReference type="InterPro" id="IPR050546">
    <property type="entry name" value="Glycosyl_Hydrlase_16"/>
</dbReference>
<keyword evidence="3" id="KW-0326">Glycosidase</keyword>
<evidence type="ECO:0000313" key="8">
    <source>
        <dbReference type="Proteomes" id="UP001214628"/>
    </source>
</evidence>
<evidence type="ECO:0000256" key="3">
    <source>
        <dbReference type="ARBA" id="ARBA00023295"/>
    </source>
</evidence>
<dbReference type="Proteomes" id="UP001214628">
    <property type="component" value="Chromosome 8"/>
</dbReference>
<evidence type="ECO:0000256" key="2">
    <source>
        <dbReference type="ARBA" id="ARBA00022801"/>
    </source>
</evidence>
<organism evidence="7 8">
    <name type="scientific">Malassezia psittaci</name>
    <dbReference type="NCBI Taxonomy" id="1821823"/>
    <lineage>
        <taxon>Eukaryota</taxon>
        <taxon>Fungi</taxon>
        <taxon>Dikarya</taxon>
        <taxon>Basidiomycota</taxon>
        <taxon>Ustilaginomycotina</taxon>
        <taxon>Malasseziomycetes</taxon>
        <taxon>Malasseziales</taxon>
        <taxon>Malasseziaceae</taxon>
        <taxon>Malassezia</taxon>
    </lineage>
</organism>
<evidence type="ECO:0000256" key="5">
    <source>
        <dbReference type="SAM" id="Phobius"/>
    </source>
</evidence>